<feature type="non-terminal residue" evidence="3">
    <location>
        <position position="1758"/>
    </location>
</feature>
<feature type="region of interest" description="Disordered" evidence="1">
    <location>
        <begin position="1248"/>
        <end position="1313"/>
    </location>
</feature>
<gene>
    <name evidence="3" type="primary">LOC106470493</name>
</gene>
<proteinExistence type="predicted"/>
<evidence type="ECO:0000256" key="1">
    <source>
        <dbReference type="SAM" id="MobiDB-lite"/>
    </source>
</evidence>
<dbReference type="Proteomes" id="UP000694941">
    <property type="component" value="Unplaced"/>
</dbReference>
<dbReference type="PANTHER" id="PTHR22605:SF16">
    <property type="entry name" value="E3 UBIQUITIN-PROTEIN LIGASE RNF213"/>
    <property type="match status" value="1"/>
</dbReference>
<evidence type="ECO:0000313" key="3">
    <source>
        <dbReference type="RefSeq" id="XP_022254816.1"/>
    </source>
</evidence>
<name>A0ABM1TG10_LIMPO</name>
<dbReference type="RefSeq" id="XP_022254816.1">
    <property type="nucleotide sequence ID" value="XM_022399108.1"/>
</dbReference>
<keyword evidence="2" id="KW-1185">Reference proteome</keyword>
<accession>A0ABM1TG10</accession>
<dbReference type="InterPro" id="IPR031248">
    <property type="entry name" value="RNF213"/>
</dbReference>
<sequence>MTASYAQNHMQVLMNYLMSITKKLATEENHAKCILAVYWTILWNHFKLEINIIDRDEISQIFLSLEITSEGNSCPKFSVLSNWLSEDERREVVEALESLMTSLHPEMWIRTLPLLHFLRDDIKPFHKVSESINICDSTNPSYWGLQNLCCKEQLLVKDFINIEELCKCDHLLARSFLYLTDLSHLSKVMNLGKFHPSLLLAIILRNIKENDKEAVSYMKEWAEEVINAYKNLTEKSCRKPKPPLIENEAEAALNHVLHLILTCGRYRTFDKREIFYHVINIFSHVTKYIKNVSSFHTDCDLTELTRSTLSKAQDYTSQWMTKLLPETLMEYNTEKRKYWIRDFREIEIWSKMLSCEFSSDVQDMWENSILAFIRTRMKINNSETIDLYCGISEFRDKLHHSVWKELLSAAVKAVKKTVEEGKTLLFVNKAEVFGPNDLFIELMNVLFKHHHLFSMEVIHLNDICNWEGGTKFLEVFVQNQEMKWHDGVFRKVKMIIDTVLRFSHLVCSGEILLKDIVVLRDNGQKICELYSPCLSYHKNIQDDFKYPTVVELSDIMKRRSDEKTQVDKIITCFKEFRNLYSLASNSMDISRLDKIISMNYSEFPLCDILSLNQSSSTHPCAMFEFDAFSFSWNEISRMFEFVELLNNGRVIQHMFHQRAAKFEKDEVMTIDSFLNTFFGCLEMEWKGFCKELEMGTLKIGKAEELLHFLRENDEELEKELVKIWEQNKLRSEVMIERQTQILQLFKIRQKAKAVRVAEKLRQMLGIEEKFESFQFIIDSEKPEFLEQELNCLSSVLETVKFFDEFCKPEKLKCMERLSACKKCWQNLEIDPKVANKLESSAQFQAWFEEVCQSYGSVETSSLTKVDMINESGIYQIGGYGEILRKRGSEIELKDVVLLKVRDTKTKSSKKEEEKRTYHMEDLYDLRNKLMLITHKTGGTKESVSRFIEILEGVERLGTAYLKLHQAGCVIFFTWTAFVFCDHYEKVKVCVDFGNSAECLHSTETVTNELPKLCEFLEWCSNEWQVYIDRQRKEYSELNLYSVKQLVILCVSFAQIYTRKISKIPLDTFLLLQLVKENCTFDEIYMLIKNVLESSAKITNKEDKENPESHQNLQNSITAAKCVSDLISNGLDEKVVKACILDIKSQNVDDMLQWCIDHMNDHQLLDTILQEADHEIVDENIENLQTDIKVFGTEITEGITSDETMNLEVLDENTDGSMSFETDHKVFSDSDNTDMDHHKVLDKNKATSGINDKTYHEELDESEGSNSFIIDDTDHTELDESEGSNSSVIDDTDHTELDESEGSNSSIIDDTDHKELGENTDDFIFDEVDNKVLNECEGSVIDEADMKILEEFDDDILVENYFREDFVSDKTNFKTQAKNGDTACFINKEDTCLNNKFRQSDHQNYLPDMTLSSVRDITQEIVKMCSCSEENFLTKLKTIWKEFLDSVTVTSITDYISITHLGEMLRLLKKKSKKVNITRMWPEYLQEGQVNLVVVPESDIYSSVLSVYSEDEKKPLPRVDEVLVCQKNTSIEEVTLLISRAMEDKEGKIFSLINGHLLDYENSKTLESYLTGILSETLHLVIFCSREQEKSSYVITAFEQQIVLRFPSPNFQYLRKYVHNHLQHTSTVLSAAVVDSNRYLTRIISSARPCLGKTLAVKRMEEQLQFYTHRKKILNSVQLQSRIIDMTEVIIFLKDCLKNVENWMQPQIFHLDITPSLIPPYLLPPGICSNCPVVPIDLTSQLFPRISSSSAIGGNPTVG</sequence>
<organism evidence="2 3">
    <name type="scientific">Limulus polyphemus</name>
    <name type="common">Atlantic horseshoe crab</name>
    <dbReference type="NCBI Taxonomy" id="6850"/>
    <lineage>
        <taxon>Eukaryota</taxon>
        <taxon>Metazoa</taxon>
        <taxon>Ecdysozoa</taxon>
        <taxon>Arthropoda</taxon>
        <taxon>Chelicerata</taxon>
        <taxon>Merostomata</taxon>
        <taxon>Xiphosura</taxon>
        <taxon>Limulidae</taxon>
        <taxon>Limulus</taxon>
    </lineage>
</organism>
<dbReference type="PANTHER" id="PTHR22605">
    <property type="entry name" value="RZ-TYPE DOMAIN-CONTAINING PROTEIN"/>
    <property type="match status" value="1"/>
</dbReference>
<protein>
    <submittedName>
        <fullName evidence="3">E3 ubiquitin-protein ligase rnf213-alpha-like</fullName>
    </submittedName>
</protein>
<dbReference type="GeneID" id="106470493"/>
<evidence type="ECO:0000313" key="2">
    <source>
        <dbReference type="Proteomes" id="UP000694941"/>
    </source>
</evidence>
<reference evidence="3" key="1">
    <citation type="submission" date="2025-08" db="UniProtKB">
        <authorList>
            <consortium name="RefSeq"/>
        </authorList>
    </citation>
    <scope>IDENTIFICATION</scope>
    <source>
        <tissue evidence="3">Muscle</tissue>
    </source>
</reference>